<evidence type="ECO:0000313" key="2">
    <source>
        <dbReference type="Proteomes" id="UP000697127"/>
    </source>
</evidence>
<protein>
    <submittedName>
        <fullName evidence="1">Uncharacterized protein</fullName>
    </submittedName>
</protein>
<organism evidence="1 2">
    <name type="scientific">Pichia californica</name>
    <dbReference type="NCBI Taxonomy" id="460514"/>
    <lineage>
        <taxon>Eukaryota</taxon>
        <taxon>Fungi</taxon>
        <taxon>Dikarya</taxon>
        <taxon>Ascomycota</taxon>
        <taxon>Saccharomycotina</taxon>
        <taxon>Pichiomycetes</taxon>
        <taxon>Pichiales</taxon>
        <taxon>Pichiaceae</taxon>
        <taxon>Pichia</taxon>
    </lineage>
</organism>
<reference evidence="1" key="1">
    <citation type="submission" date="2020-11" db="EMBL/GenBank/DDBJ databases">
        <title>Kefir isolates.</title>
        <authorList>
            <person name="Marcisauskas S."/>
            <person name="Kim Y."/>
            <person name="Blasche S."/>
        </authorList>
    </citation>
    <scope>NUCLEOTIDE SEQUENCE</scope>
    <source>
        <strain evidence="1">Olga-1</strain>
    </source>
</reference>
<accession>A0A9P6WN61</accession>
<dbReference type="Proteomes" id="UP000697127">
    <property type="component" value="Unassembled WGS sequence"/>
</dbReference>
<sequence length="110" mass="12546">MDPQIIMEMQQRGISEKFCLQGSQNLKQYANMLQDIVAASDRNISERNELLKIIKNEANVCFEKSISKSHGLIEPGNMSKEEIIAFDQIASAMKYIDFKLLKRHPSKTDA</sequence>
<comment type="caution">
    <text evidence="1">The sequence shown here is derived from an EMBL/GenBank/DDBJ whole genome shotgun (WGS) entry which is preliminary data.</text>
</comment>
<keyword evidence="2" id="KW-1185">Reference proteome</keyword>
<proteinExistence type="predicted"/>
<name>A0A9P6WN61_9ASCO</name>
<dbReference type="EMBL" id="PUHW01000050">
    <property type="protein sequence ID" value="KAG0690011.1"/>
    <property type="molecule type" value="Genomic_DNA"/>
</dbReference>
<dbReference type="AlphaFoldDB" id="A0A9P6WN61"/>
<gene>
    <name evidence="1" type="ORF">C6P40_004062</name>
</gene>
<evidence type="ECO:0000313" key="1">
    <source>
        <dbReference type="EMBL" id="KAG0690011.1"/>
    </source>
</evidence>